<feature type="transmembrane region" description="Helical" evidence="2">
    <location>
        <begin position="47"/>
        <end position="64"/>
    </location>
</feature>
<evidence type="ECO:0000256" key="1">
    <source>
        <dbReference type="SAM" id="MobiDB-lite"/>
    </source>
</evidence>
<keyword evidence="4" id="KW-1185">Reference proteome</keyword>
<keyword evidence="2" id="KW-0812">Transmembrane</keyword>
<organism evidence="3 4">
    <name type="scientific">Trichoderma ghanense</name>
    <dbReference type="NCBI Taxonomy" id="65468"/>
    <lineage>
        <taxon>Eukaryota</taxon>
        <taxon>Fungi</taxon>
        <taxon>Dikarya</taxon>
        <taxon>Ascomycota</taxon>
        <taxon>Pezizomycotina</taxon>
        <taxon>Sordariomycetes</taxon>
        <taxon>Hypocreomycetidae</taxon>
        <taxon>Hypocreales</taxon>
        <taxon>Hypocreaceae</taxon>
        <taxon>Trichoderma</taxon>
    </lineage>
</organism>
<reference evidence="3 4" key="1">
    <citation type="submission" date="2018-01" db="EMBL/GenBank/DDBJ databases">
        <title>Genome characterization of the sugarcane-associated fungus Trichoderma ghanense CCMA-1212 and their application in lignocelulose bioconversion.</title>
        <authorList>
            <person name="Steindorff A.S."/>
            <person name="Mendes T.D."/>
            <person name="Vilela E.S.D."/>
            <person name="Rodrigues D.S."/>
            <person name="Formighieri E.F."/>
            <person name="Melo I.S."/>
            <person name="Favaro L.C.L."/>
        </authorList>
    </citation>
    <scope>NUCLEOTIDE SEQUENCE [LARGE SCALE GENOMIC DNA]</scope>
    <source>
        <strain evidence="3 4">CCMA-1212</strain>
    </source>
</reference>
<accession>A0ABY2GWP6</accession>
<evidence type="ECO:0000313" key="3">
    <source>
        <dbReference type="EMBL" id="TFB00410.1"/>
    </source>
</evidence>
<feature type="region of interest" description="Disordered" evidence="1">
    <location>
        <begin position="1"/>
        <end position="23"/>
    </location>
</feature>
<dbReference type="GeneID" id="300579383"/>
<gene>
    <name evidence="3" type="ORF">CCMA1212_007771</name>
</gene>
<name>A0ABY2GWP6_9HYPO</name>
<dbReference type="RefSeq" id="XP_073556611.1">
    <property type="nucleotide sequence ID" value="XM_073704933.1"/>
</dbReference>
<dbReference type="Proteomes" id="UP001642720">
    <property type="component" value="Unassembled WGS sequence"/>
</dbReference>
<protein>
    <submittedName>
        <fullName evidence="3">Uncharacterized protein</fullName>
    </submittedName>
</protein>
<dbReference type="EMBL" id="PPTA01000011">
    <property type="protein sequence ID" value="TFB00410.1"/>
    <property type="molecule type" value="Genomic_DNA"/>
</dbReference>
<feature type="transmembrane region" description="Helical" evidence="2">
    <location>
        <begin position="84"/>
        <end position="104"/>
    </location>
</feature>
<keyword evidence="2" id="KW-1133">Transmembrane helix</keyword>
<sequence length="109" mass="11683">MSRFSSRPNASLFGHRRRPHARDSTRASRLLFFPQARERLLLVGRQLLGVMSLSCASAAGGALLESGSKAPGTTGEIKETLPTLAPVVLAACLGILLLLLILLCPQFGW</sequence>
<evidence type="ECO:0000256" key="2">
    <source>
        <dbReference type="SAM" id="Phobius"/>
    </source>
</evidence>
<evidence type="ECO:0000313" key="4">
    <source>
        <dbReference type="Proteomes" id="UP001642720"/>
    </source>
</evidence>
<keyword evidence="2" id="KW-0472">Membrane</keyword>
<proteinExistence type="predicted"/>
<comment type="caution">
    <text evidence="3">The sequence shown here is derived from an EMBL/GenBank/DDBJ whole genome shotgun (WGS) entry which is preliminary data.</text>
</comment>